<evidence type="ECO:0000313" key="2">
    <source>
        <dbReference type="Proteomes" id="UP000193067"/>
    </source>
</evidence>
<keyword evidence="2" id="KW-1185">Reference proteome</keyword>
<protein>
    <submittedName>
        <fullName evidence="1">Uncharacterized protein</fullName>
    </submittedName>
</protein>
<sequence length="168" mass="17370">MHSEAKPSLRASAAGSGLRFSRVQQLCNGTYANTFTAFNTTSPVDTLCKSRAATAFPAYLTLPRRPQITGGHDLPSQTARGTADTASSVIGVAPRSAPRCHLGPPCPHPSGSQEDDLVICLAVVIVACAVWLPAACGAGPVVRLYEMNAQTQVPSSVPGVPMSDGIVV</sequence>
<dbReference type="AlphaFoldDB" id="A0A1Y2J020"/>
<organism evidence="1 2">
    <name type="scientific">Trametes coccinea (strain BRFM310)</name>
    <name type="common">Pycnoporus coccineus</name>
    <dbReference type="NCBI Taxonomy" id="1353009"/>
    <lineage>
        <taxon>Eukaryota</taxon>
        <taxon>Fungi</taxon>
        <taxon>Dikarya</taxon>
        <taxon>Basidiomycota</taxon>
        <taxon>Agaricomycotina</taxon>
        <taxon>Agaricomycetes</taxon>
        <taxon>Polyporales</taxon>
        <taxon>Polyporaceae</taxon>
        <taxon>Trametes</taxon>
    </lineage>
</organism>
<dbReference type="OrthoDB" id="10493712at2759"/>
<reference evidence="1 2" key="1">
    <citation type="journal article" date="2015" name="Biotechnol. Biofuels">
        <title>Enhanced degradation of softwood versus hardwood by the white-rot fungus Pycnoporus coccineus.</title>
        <authorList>
            <person name="Couturier M."/>
            <person name="Navarro D."/>
            <person name="Chevret D."/>
            <person name="Henrissat B."/>
            <person name="Piumi F."/>
            <person name="Ruiz-Duenas F.J."/>
            <person name="Martinez A.T."/>
            <person name="Grigoriev I.V."/>
            <person name="Riley R."/>
            <person name="Lipzen A."/>
            <person name="Berrin J.G."/>
            <person name="Master E.R."/>
            <person name="Rosso M.N."/>
        </authorList>
    </citation>
    <scope>NUCLEOTIDE SEQUENCE [LARGE SCALE GENOMIC DNA]</scope>
    <source>
        <strain evidence="1 2">BRFM310</strain>
    </source>
</reference>
<dbReference type="EMBL" id="KZ084092">
    <property type="protein sequence ID" value="OSD05811.1"/>
    <property type="molecule type" value="Genomic_DNA"/>
</dbReference>
<gene>
    <name evidence="1" type="ORF">PYCCODRAFT_1179482</name>
</gene>
<proteinExistence type="predicted"/>
<evidence type="ECO:0000313" key="1">
    <source>
        <dbReference type="EMBL" id="OSD05811.1"/>
    </source>
</evidence>
<accession>A0A1Y2J020</accession>
<dbReference type="Proteomes" id="UP000193067">
    <property type="component" value="Unassembled WGS sequence"/>
</dbReference>
<name>A0A1Y2J020_TRAC3</name>